<feature type="transmembrane region" description="Helical" evidence="1">
    <location>
        <begin position="69"/>
        <end position="89"/>
    </location>
</feature>
<reference evidence="3" key="1">
    <citation type="submission" date="2022-11" db="UniProtKB">
        <authorList>
            <consortium name="WormBaseParasite"/>
        </authorList>
    </citation>
    <scope>IDENTIFICATION</scope>
</reference>
<keyword evidence="1" id="KW-0472">Membrane</keyword>
<keyword evidence="1" id="KW-0812">Transmembrane</keyword>
<dbReference type="Proteomes" id="UP000887565">
    <property type="component" value="Unplaced"/>
</dbReference>
<sequence>MERVRLDFCCLRRGAWMQVAEEAPRTGRQRIKLIENTGKDSSYFQKKKTIRHDPVVRRTFGRRNFYEDLAIGFGFVVVVAVGVVVIRRLSSPKNDRRRRIVRQSIIFRCLQSG</sequence>
<evidence type="ECO:0000313" key="3">
    <source>
        <dbReference type="WBParaSite" id="nRc.2.0.1.t22113-RA"/>
    </source>
</evidence>
<evidence type="ECO:0000256" key="1">
    <source>
        <dbReference type="SAM" id="Phobius"/>
    </source>
</evidence>
<organism evidence="2 3">
    <name type="scientific">Romanomermis culicivorax</name>
    <name type="common">Nematode worm</name>
    <dbReference type="NCBI Taxonomy" id="13658"/>
    <lineage>
        <taxon>Eukaryota</taxon>
        <taxon>Metazoa</taxon>
        <taxon>Ecdysozoa</taxon>
        <taxon>Nematoda</taxon>
        <taxon>Enoplea</taxon>
        <taxon>Dorylaimia</taxon>
        <taxon>Mermithida</taxon>
        <taxon>Mermithoidea</taxon>
        <taxon>Mermithidae</taxon>
        <taxon>Romanomermis</taxon>
    </lineage>
</organism>
<dbReference type="WBParaSite" id="nRc.2.0.1.t22113-RA">
    <property type="protein sequence ID" value="nRc.2.0.1.t22113-RA"/>
    <property type="gene ID" value="nRc.2.0.1.g22113"/>
</dbReference>
<keyword evidence="2" id="KW-1185">Reference proteome</keyword>
<dbReference type="AlphaFoldDB" id="A0A915J8N4"/>
<proteinExistence type="predicted"/>
<accession>A0A915J8N4</accession>
<evidence type="ECO:0000313" key="2">
    <source>
        <dbReference type="Proteomes" id="UP000887565"/>
    </source>
</evidence>
<name>A0A915J8N4_ROMCU</name>
<protein>
    <submittedName>
        <fullName evidence="3">Uncharacterized protein</fullName>
    </submittedName>
</protein>
<keyword evidence="1" id="KW-1133">Transmembrane helix</keyword>